<feature type="region of interest" description="Disordered" evidence="2">
    <location>
        <begin position="413"/>
        <end position="452"/>
    </location>
</feature>
<keyword evidence="1" id="KW-0862">Zinc</keyword>
<keyword evidence="1" id="KW-0863">Zinc-finger</keyword>
<reference evidence="4" key="1">
    <citation type="submission" date="2022-01" db="EMBL/GenBank/DDBJ databases">
        <authorList>
            <person name="Braso-Vives M."/>
        </authorList>
    </citation>
    <scope>NUCLEOTIDE SEQUENCE</scope>
</reference>
<feature type="compositionally biased region" description="Basic and acidic residues" evidence="2">
    <location>
        <begin position="27"/>
        <end position="50"/>
    </location>
</feature>
<evidence type="ECO:0000313" key="4">
    <source>
        <dbReference type="EMBL" id="CAH1253839.1"/>
    </source>
</evidence>
<feature type="compositionally biased region" description="Basic and acidic residues" evidence="2">
    <location>
        <begin position="420"/>
        <end position="441"/>
    </location>
</feature>
<dbReference type="AlphaFoldDB" id="A0A8K0EHV6"/>
<feature type="region of interest" description="Disordered" evidence="2">
    <location>
        <begin position="283"/>
        <end position="306"/>
    </location>
</feature>
<feature type="compositionally biased region" description="Low complexity" evidence="2">
    <location>
        <begin position="15"/>
        <end position="26"/>
    </location>
</feature>
<dbReference type="EMBL" id="OV696687">
    <property type="protein sequence ID" value="CAH1253839.1"/>
    <property type="molecule type" value="Genomic_DNA"/>
</dbReference>
<organism evidence="4 5">
    <name type="scientific">Branchiostoma lanceolatum</name>
    <name type="common">Common lancelet</name>
    <name type="synonym">Amphioxus lanceolatum</name>
    <dbReference type="NCBI Taxonomy" id="7740"/>
    <lineage>
        <taxon>Eukaryota</taxon>
        <taxon>Metazoa</taxon>
        <taxon>Chordata</taxon>
        <taxon>Cephalochordata</taxon>
        <taxon>Leptocardii</taxon>
        <taxon>Amphioxiformes</taxon>
        <taxon>Branchiostomatidae</taxon>
        <taxon>Branchiostoma</taxon>
    </lineage>
</organism>
<dbReference type="Proteomes" id="UP000838412">
    <property type="component" value="Chromosome 2"/>
</dbReference>
<keyword evidence="5" id="KW-1185">Reference proteome</keyword>
<sequence length="832" mass="92621">MFLPRVMWVPKGQGRPQVSSNSSQSRFSERQVEGVKDSQKGSSKELEDYTKNHNVPDVKLVRKKTMSDKFKLKSLPLDDPVKADVPTVPNYSREDVVNGTTVEAVRKKARMTKFKLKPLPLAEPFCEKADVPSGPDYNAEGNGVSGTSDIPPNVEGPSLNIVPHTYTCEVGQSRCKDVNTPHHAVNEEKDPLNEQNVCHPAIPRNFIVVINKPYIDVIPKAQQSPLRTPHLVKTRHQYMKKPMHYTPMRRGRHLANPWRKLHGQHKIVQSKRCTLSARFAKLKSKDTPKEQTIANDSPEKTAASSNLAPPVHEWLSNFFGTCKSYGSGHGHNIGGTAVDNGSFVKLRSMLRALQTGNVNQWKTGDVGNLDTVDSDVKDLHVENSSSEEPHGDYGGTTDDDDSFAKLQSMLRALQTGNVDQPKDDDGGNLEKEDGDVKDIHGENGSSEEYDEDVFEEKLEMQEEDMGTSCTESLQMDTPGNSEAKVRGVELKSKDTPKEQTIANNSPGKMPASSYLVPPVHEWLSSFFGTSYSYGNGHGNNTGETTNDDDSFVKLWSMQRALQTGNVHQLNAGDEDDVKDLHVENSSSEEKHGDNGETADDDGSFVKLRSMLRALQTGDVHQLKAGDGENLDEDDVGVKDLHVENSSSEEYDDEYDDDVFEQLKMEEEDMDTSCTEESLQVDNTEADVSVELNAVKKPPKNIREDIYTSWDAGVKHTESNNNNYKVGSAGGGSSPVVESWLQATYKGGKNVKLSEEEIPTGCEEDVELIDWKHLLCLLCRRKFNCKGELLRHQQFSNLHESNLQLKRRTLEEELKVLEMELEPSSSSSIFPYA</sequence>
<accession>A0A8K0EHV6</accession>
<feature type="region of interest" description="Disordered" evidence="2">
    <location>
        <begin position="582"/>
        <end position="601"/>
    </location>
</feature>
<gene>
    <name evidence="4" type="primary">RBM10</name>
    <name evidence="4" type="ORF">BLAG_LOCUS13470</name>
</gene>
<feature type="domain" description="C2H2-type" evidence="3">
    <location>
        <begin position="773"/>
        <end position="803"/>
    </location>
</feature>
<dbReference type="PROSITE" id="PS50157">
    <property type="entry name" value="ZINC_FINGER_C2H2_2"/>
    <property type="match status" value="1"/>
</dbReference>
<dbReference type="GO" id="GO:0008270">
    <property type="term" value="F:zinc ion binding"/>
    <property type="evidence" value="ECO:0007669"/>
    <property type="project" value="UniProtKB-KW"/>
</dbReference>
<proteinExistence type="predicted"/>
<feature type="region of interest" description="Disordered" evidence="2">
    <location>
        <begin position="1"/>
        <end position="50"/>
    </location>
</feature>
<feature type="compositionally biased region" description="Basic and acidic residues" evidence="2">
    <location>
        <begin position="582"/>
        <end position="594"/>
    </location>
</feature>
<dbReference type="InterPro" id="IPR013087">
    <property type="entry name" value="Znf_C2H2_type"/>
</dbReference>
<dbReference type="OrthoDB" id="29221at2759"/>
<evidence type="ECO:0000259" key="3">
    <source>
        <dbReference type="PROSITE" id="PS50157"/>
    </source>
</evidence>
<feature type="compositionally biased region" description="Basic and acidic residues" evidence="2">
    <location>
        <begin position="382"/>
        <end position="391"/>
    </location>
</feature>
<name>A0A8K0EHV6_BRALA</name>
<evidence type="ECO:0000256" key="2">
    <source>
        <dbReference type="SAM" id="MobiDB-lite"/>
    </source>
</evidence>
<evidence type="ECO:0000313" key="5">
    <source>
        <dbReference type="Proteomes" id="UP000838412"/>
    </source>
</evidence>
<evidence type="ECO:0000256" key="1">
    <source>
        <dbReference type="PROSITE-ProRule" id="PRU00042"/>
    </source>
</evidence>
<keyword evidence="1" id="KW-0479">Metal-binding</keyword>
<feature type="region of interest" description="Disordered" evidence="2">
    <location>
        <begin position="382"/>
        <end position="401"/>
    </location>
</feature>
<protein>
    <submittedName>
        <fullName evidence="4">RBM10 protein</fullName>
    </submittedName>
</protein>